<dbReference type="Pfam" id="PF01218">
    <property type="entry name" value="Coprogen_oxidas"/>
    <property type="match status" value="1"/>
</dbReference>
<reference evidence="8" key="1">
    <citation type="submission" date="2021-08" db="EMBL/GenBank/DDBJ databases">
        <authorList>
            <person name="Stevens D.C."/>
        </authorList>
    </citation>
    <scope>NUCLEOTIDE SEQUENCE</scope>
    <source>
        <strain evidence="8">DSM 53165</strain>
    </source>
</reference>
<comment type="pathway">
    <text evidence="1">Porphyrin-containing compound metabolism; protoporphyrin-IX biosynthesis; protoporphyrinogen-IX from coproporphyrinogen-III (O2 route): step 1/1.</text>
</comment>
<dbReference type="InterPro" id="IPR001260">
    <property type="entry name" value="Coprogen_oxidase_aer"/>
</dbReference>
<proteinExistence type="inferred from homology"/>
<evidence type="ECO:0000256" key="7">
    <source>
        <dbReference type="ARBA" id="ARBA00023244"/>
    </source>
</evidence>
<name>A0ABS7U554_9BACT</name>
<keyword evidence="6" id="KW-0350">Heme biosynthesis</keyword>
<dbReference type="InterPro" id="IPR036406">
    <property type="entry name" value="Coprogen_oxidase_aer_sf"/>
</dbReference>
<evidence type="ECO:0000256" key="1">
    <source>
        <dbReference type="ARBA" id="ARBA00005168"/>
    </source>
</evidence>
<dbReference type="EMBL" id="JAIRAU010000057">
    <property type="protein sequence ID" value="MBZ5715536.1"/>
    <property type="molecule type" value="Genomic_DNA"/>
</dbReference>
<gene>
    <name evidence="8" type="primary">hemF</name>
    <name evidence="8" type="ORF">K7C98_40420</name>
</gene>
<evidence type="ECO:0000313" key="8">
    <source>
        <dbReference type="EMBL" id="MBZ5715536.1"/>
    </source>
</evidence>
<keyword evidence="7" id="KW-0627">Porphyrin biosynthesis</keyword>
<evidence type="ECO:0000256" key="3">
    <source>
        <dbReference type="ARBA" id="ARBA00011738"/>
    </source>
</evidence>
<protein>
    <recommendedName>
        <fullName evidence="4">coproporphyrinogen oxidase</fullName>
        <ecNumber evidence="4">1.3.3.3</ecNumber>
    </recommendedName>
</protein>
<keyword evidence="5 8" id="KW-0560">Oxidoreductase</keyword>
<dbReference type="PIRSF" id="PIRSF000166">
    <property type="entry name" value="Coproporphyri_ox"/>
    <property type="match status" value="1"/>
</dbReference>
<evidence type="ECO:0000256" key="2">
    <source>
        <dbReference type="ARBA" id="ARBA00010644"/>
    </source>
</evidence>
<keyword evidence="9" id="KW-1185">Reference proteome</keyword>
<dbReference type="SUPFAM" id="SSF102886">
    <property type="entry name" value="Coproporphyrinogen III oxidase"/>
    <property type="match status" value="1"/>
</dbReference>
<comment type="caution">
    <text evidence="8">The sequence shown here is derived from an EMBL/GenBank/DDBJ whole genome shotgun (WGS) entry which is preliminary data.</text>
</comment>
<dbReference type="NCBIfam" id="NF003727">
    <property type="entry name" value="PRK05330.1"/>
    <property type="match status" value="1"/>
</dbReference>
<comment type="subunit">
    <text evidence="3">Homodimer.</text>
</comment>
<organism evidence="8 9">
    <name type="scientific">Nannocystis pusilla</name>
    <dbReference type="NCBI Taxonomy" id="889268"/>
    <lineage>
        <taxon>Bacteria</taxon>
        <taxon>Pseudomonadati</taxon>
        <taxon>Myxococcota</taxon>
        <taxon>Polyangia</taxon>
        <taxon>Nannocystales</taxon>
        <taxon>Nannocystaceae</taxon>
        <taxon>Nannocystis</taxon>
    </lineage>
</organism>
<evidence type="ECO:0000313" key="9">
    <source>
        <dbReference type="Proteomes" id="UP001139031"/>
    </source>
</evidence>
<dbReference type="PANTHER" id="PTHR10755:SF0">
    <property type="entry name" value="OXYGEN-DEPENDENT COPROPORPHYRINOGEN-III OXIDASE, MITOCHONDRIAL"/>
    <property type="match status" value="1"/>
</dbReference>
<dbReference type="RefSeq" id="WP_224197275.1">
    <property type="nucleotide sequence ID" value="NZ_JAIRAU010000057.1"/>
</dbReference>
<dbReference type="GO" id="GO:0004109">
    <property type="term" value="F:coproporphyrinogen oxidase activity"/>
    <property type="evidence" value="ECO:0007669"/>
    <property type="project" value="UniProtKB-EC"/>
</dbReference>
<dbReference type="Proteomes" id="UP001139031">
    <property type="component" value="Unassembled WGS sequence"/>
</dbReference>
<evidence type="ECO:0000256" key="4">
    <source>
        <dbReference type="ARBA" id="ARBA00012869"/>
    </source>
</evidence>
<dbReference type="PRINTS" id="PR00073">
    <property type="entry name" value="COPRGNOXDASE"/>
</dbReference>
<dbReference type="Gene3D" id="3.40.1500.10">
    <property type="entry name" value="Coproporphyrinogen III oxidase, aerobic"/>
    <property type="match status" value="1"/>
</dbReference>
<evidence type="ECO:0000256" key="6">
    <source>
        <dbReference type="ARBA" id="ARBA00023133"/>
    </source>
</evidence>
<dbReference type="PANTHER" id="PTHR10755">
    <property type="entry name" value="COPROPORPHYRINOGEN III OXIDASE, MITOCHONDRIAL"/>
    <property type="match status" value="1"/>
</dbReference>
<comment type="similarity">
    <text evidence="2">Belongs to the aerobic coproporphyrinogen-III oxidase family.</text>
</comment>
<sequence>MVSATNFHSEFQRRAHAAVVEVQLAICAAVEALEREGGGSGEFVADAWERSGGGGGLTRVIRGDVIEKGGVNTSAVFGELNPQFATQLAGNGANFFATGVSLVLHPKSPYLPTVHANFRYIEQGERRWFGGGADLTPYYYFAEDKQHFHDVWRRFCGDHPGIGDYPRFSDWCDRYFYLKHRGESRGVGGIFFDHLFVDASVPGHDEALLAFIRDGGLRFLDAYLPIARRHLHTPYGPAERRWQELRRGRYVEFNLLYDRGTVFGLKTGGRTESILMSLPPHVQWGYAEEPAPGTPEAALLAELRRPFPGDEPNP</sequence>
<accession>A0ABS7U554</accession>
<dbReference type="EC" id="1.3.3.3" evidence="4"/>
<evidence type="ECO:0000256" key="5">
    <source>
        <dbReference type="ARBA" id="ARBA00023002"/>
    </source>
</evidence>